<organism evidence="2 3">
    <name type="scientific">Eumeta variegata</name>
    <name type="common">Bagworm moth</name>
    <name type="synonym">Eumeta japonica</name>
    <dbReference type="NCBI Taxonomy" id="151549"/>
    <lineage>
        <taxon>Eukaryota</taxon>
        <taxon>Metazoa</taxon>
        <taxon>Ecdysozoa</taxon>
        <taxon>Arthropoda</taxon>
        <taxon>Hexapoda</taxon>
        <taxon>Insecta</taxon>
        <taxon>Pterygota</taxon>
        <taxon>Neoptera</taxon>
        <taxon>Endopterygota</taxon>
        <taxon>Lepidoptera</taxon>
        <taxon>Glossata</taxon>
        <taxon>Ditrysia</taxon>
        <taxon>Tineoidea</taxon>
        <taxon>Psychidae</taxon>
        <taxon>Oiketicinae</taxon>
        <taxon>Eumeta</taxon>
    </lineage>
</organism>
<dbReference type="Pfam" id="PF06625">
    <property type="entry name" value="DUF1151"/>
    <property type="match status" value="1"/>
</dbReference>
<reference evidence="2 3" key="1">
    <citation type="journal article" date="2019" name="Commun. Biol.">
        <title>The bagworm genome reveals a unique fibroin gene that provides high tensile strength.</title>
        <authorList>
            <person name="Kono N."/>
            <person name="Nakamura H."/>
            <person name="Ohtoshi R."/>
            <person name="Tomita M."/>
            <person name="Numata K."/>
            <person name="Arakawa K."/>
        </authorList>
    </citation>
    <scope>NUCLEOTIDE SEQUENCE [LARGE SCALE GENOMIC DNA]</scope>
</reference>
<proteinExistence type="predicted"/>
<gene>
    <name evidence="2" type="ORF">EVAR_94799_1</name>
</gene>
<protein>
    <submittedName>
        <fullName evidence="2">Uncharacterized protein</fullName>
    </submittedName>
</protein>
<dbReference type="Proteomes" id="UP000299102">
    <property type="component" value="Unassembled WGS sequence"/>
</dbReference>
<name>A0A4C1UH61_EUMVA</name>
<dbReference type="InterPro" id="IPR009533">
    <property type="entry name" value="FAM107"/>
</dbReference>
<comment type="caution">
    <text evidence="2">The sequence shown here is derived from an EMBL/GenBank/DDBJ whole genome shotgun (WGS) entry which is preliminary data.</text>
</comment>
<evidence type="ECO:0000256" key="1">
    <source>
        <dbReference type="ARBA" id="ARBA00023054"/>
    </source>
</evidence>
<keyword evidence="1" id="KW-0175">Coiled coil</keyword>
<sequence>MDYLIAVLSTNVAAAAVGLAARELEDGAAPESSMVQEGEVGGAGGLIAPRRIPNPCLQSPQRMDLHRELLFNQRIGSEYKQHNSATRRSRLERLYIRDEPQRKPGLLEVALGVNFQGNAFVVGNLSERARCASAISASPGRRRRRCSPRKEVIPTAVGSLD</sequence>
<keyword evidence="3" id="KW-1185">Reference proteome</keyword>
<accession>A0A4C1UH61</accession>
<dbReference type="AlphaFoldDB" id="A0A4C1UH61"/>
<dbReference type="EMBL" id="BGZK01000172">
    <property type="protein sequence ID" value="GBP25781.1"/>
    <property type="molecule type" value="Genomic_DNA"/>
</dbReference>
<dbReference type="OrthoDB" id="5963205at2759"/>
<evidence type="ECO:0000313" key="2">
    <source>
        <dbReference type="EMBL" id="GBP25781.1"/>
    </source>
</evidence>
<evidence type="ECO:0000313" key="3">
    <source>
        <dbReference type="Proteomes" id="UP000299102"/>
    </source>
</evidence>